<dbReference type="RefSeq" id="WP_009992454.1">
    <property type="nucleotide sequence ID" value="NZ_CP011055.2"/>
</dbReference>
<dbReference type="EMBL" id="LT549890">
    <property type="protein sequence ID" value="SAI84812.1"/>
    <property type="molecule type" value="Genomic_DNA"/>
</dbReference>
<reference evidence="3" key="1">
    <citation type="submission" date="2016-04" db="EMBL/GenBank/DDBJ databases">
        <authorList>
            <person name="Shah S.A."/>
            <person name="Garrett R.A."/>
        </authorList>
    </citation>
    <scope>NUCLEOTIDE SEQUENCE [LARGE SCALE GENOMIC DNA]</scope>
    <source>
        <strain evidence="3">ATCC 35091 / DSM 1616 / JCM 8930 / NBRC 15331 / P1</strain>
    </source>
</reference>
<evidence type="ECO:0000313" key="3">
    <source>
        <dbReference type="Proteomes" id="UP000076770"/>
    </source>
</evidence>
<dbReference type="Proteomes" id="UP000076770">
    <property type="component" value="Chromosome i"/>
</dbReference>
<sequence>MGLKFSDLEIQNLSKEDIIEKLKNMQKVRGVELDLEVQKGKIGGIEISHYYFH</sequence>
<reference evidence="1 4" key="3">
    <citation type="journal article" date="2020" name="Nat. Commun.">
        <title>The structures of two archaeal type IV pili illuminate evolutionary relationships.</title>
        <authorList>
            <person name="Wang F."/>
            <person name="Baquero D.P."/>
            <person name="Su Z."/>
            <person name="Beltran L.C."/>
            <person name="Prangishvili D."/>
            <person name="Krupovic M."/>
            <person name="Egelman E.H."/>
        </authorList>
    </citation>
    <scope>NUCLEOTIDE SEQUENCE [LARGE SCALE GENOMIC DNA]</scope>
    <source>
        <strain evidence="1 4">POZ149</strain>
    </source>
</reference>
<proteinExistence type="predicted"/>
<organism evidence="2 3">
    <name type="scientific">Saccharolobus solfataricus</name>
    <name type="common">Sulfolobus solfataricus</name>
    <dbReference type="NCBI Taxonomy" id="2287"/>
    <lineage>
        <taxon>Archaea</taxon>
        <taxon>Thermoproteota</taxon>
        <taxon>Thermoprotei</taxon>
        <taxon>Sulfolobales</taxon>
        <taxon>Sulfolobaceae</taxon>
        <taxon>Saccharolobus</taxon>
    </lineage>
</organism>
<dbReference type="GeneID" id="59167363"/>
<protein>
    <submittedName>
        <fullName evidence="2">Uncharacterized protein</fullName>
    </submittedName>
</protein>
<dbReference type="AlphaFoldDB" id="A0A157T0C2"/>
<dbReference type="PATRIC" id="fig|2287.9.peg.1275"/>
<evidence type="ECO:0000313" key="4">
    <source>
        <dbReference type="Proteomes" id="UP000594632"/>
    </source>
</evidence>
<evidence type="ECO:0000313" key="2">
    <source>
        <dbReference type="EMBL" id="SAI84812.1"/>
    </source>
</evidence>
<dbReference type="Proteomes" id="UP000594632">
    <property type="component" value="Chromosome"/>
</dbReference>
<reference evidence="2" key="2">
    <citation type="submission" date="2016-04" db="EMBL/GenBank/DDBJ databases">
        <authorList>
            <person name="Evans L.H."/>
            <person name="Alamgir A."/>
            <person name="Owens N."/>
            <person name="Weber N.D."/>
            <person name="Virtaneva K."/>
            <person name="Barbian K."/>
            <person name="Babar A."/>
            <person name="Rosenke K."/>
        </authorList>
    </citation>
    <scope>NUCLEOTIDE SEQUENCE</scope>
    <source>
        <strain evidence="2">P1</strain>
    </source>
</reference>
<accession>A0A157T0C2</accession>
<name>A0A157T0C2_SACSO</name>
<evidence type="ECO:0000313" key="1">
    <source>
        <dbReference type="EMBL" id="QPG48759.1"/>
    </source>
</evidence>
<dbReference type="EMBL" id="CP050869">
    <property type="protein sequence ID" value="QPG48759.1"/>
    <property type="molecule type" value="Genomic_DNA"/>
</dbReference>
<gene>
    <name evidence="1" type="ORF">HFC64_01075</name>
    <name evidence="2" type="ORF">SSOP1_1258</name>
</gene>